<dbReference type="RefSeq" id="WP_114454669.1">
    <property type="nucleotide sequence ID" value="NZ_QPJC01000015.1"/>
</dbReference>
<dbReference type="Proteomes" id="UP000253495">
    <property type="component" value="Unassembled WGS sequence"/>
</dbReference>
<evidence type="ECO:0000256" key="4">
    <source>
        <dbReference type="ARBA" id="ARBA00023163"/>
    </source>
</evidence>
<evidence type="ECO:0000256" key="2">
    <source>
        <dbReference type="ARBA" id="ARBA00022840"/>
    </source>
</evidence>
<dbReference type="GO" id="GO:0005524">
    <property type="term" value="F:ATP binding"/>
    <property type="evidence" value="ECO:0007669"/>
    <property type="project" value="UniProtKB-KW"/>
</dbReference>
<proteinExistence type="predicted"/>
<feature type="region of interest" description="Disordered" evidence="5">
    <location>
        <begin position="1"/>
        <end position="21"/>
    </location>
</feature>
<dbReference type="PRINTS" id="PR01590">
    <property type="entry name" value="HTHFIS"/>
</dbReference>
<accession>A0A368VES4</accession>
<evidence type="ECO:0000313" key="7">
    <source>
        <dbReference type="EMBL" id="RCW39648.1"/>
    </source>
</evidence>
<dbReference type="InterPro" id="IPR009057">
    <property type="entry name" value="Homeodomain-like_sf"/>
</dbReference>
<keyword evidence="1" id="KW-0547">Nucleotide-binding</keyword>
<name>A0A368VES4_9ACTN</name>
<evidence type="ECO:0000313" key="8">
    <source>
        <dbReference type="Proteomes" id="UP000253495"/>
    </source>
</evidence>
<dbReference type="Pfam" id="PF02954">
    <property type="entry name" value="HTH_8"/>
    <property type="match status" value="1"/>
</dbReference>
<dbReference type="Gene3D" id="1.10.10.60">
    <property type="entry name" value="Homeodomain-like"/>
    <property type="match status" value="1"/>
</dbReference>
<dbReference type="PANTHER" id="PTHR32071">
    <property type="entry name" value="TRANSCRIPTIONAL REGULATORY PROTEIN"/>
    <property type="match status" value="1"/>
</dbReference>
<dbReference type="InterPro" id="IPR002078">
    <property type="entry name" value="Sigma_54_int"/>
</dbReference>
<dbReference type="InterPro" id="IPR002197">
    <property type="entry name" value="HTH_Fis"/>
</dbReference>
<keyword evidence="2" id="KW-0067">ATP-binding</keyword>
<feature type="compositionally biased region" description="Basic and acidic residues" evidence="5">
    <location>
        <begin position="1"/>
        <end position="11"/>
    </location>
</feature>
<dbReference type="Pfam" id="PF25601">
    <property type="entry name" value="AAA_lid_14"/>
    <property type="match status" value="1"/>
</dbReference>
<dbReference type="Gene3D" id="3.40.50.300">
    <property type="entry name" value="P-loop containing nucleotide triphosphate hydrolases"/>
    <property type="match status" value="1"/>
</dbReference>
<dbReference type="PANTHER" id="PTHR32071:SF122">
    <property type="entry name" value="SIGMA FACTOR"/>
    <property type="match status" value="1"/>
</dbReference>
<feature type="domain" description="Sigma-54 factor interaction" evidence="6">
    <location>
        <begin position="471"/>
        <end position="532"/>
    </location>
</feature>
<dbReference type="SUPFAM" id="SSF52540">
    <property type="entry name" value="P-loop containing nucleoside triphosphate hydrolases"/>
    <property type="match status" value="1"/>
</dbReference>
<dbReference type="SUPFAM" id="SSF46689">
    <property type="entry name" value="Homeodomain-like"/>
    <property type="match status" value="1"/>
</dbReference>
<evidence type="ECO:0000256" key="1">
    <source>
        <dbReference type="ARBA" id="ARBA00022741"/>
    </source>
</evidence>
<keyword evidence="8" id="KW-1185">Reference proteome</keyword>
<dbReference type="EMBL" id="QPJC01000015">
    <property type="protein sequence ID" value="RCW39648.1"/>
    <property type="molecule type" value="Genomic_DNA"/>
</dbReference>
<dbReference type="GO" id="GO:0043565">
    <property type="term" value="F:sequence-specific DNA binding"/>
    <property type="evidence" value="ECO:0007669"/>
    <property type="project" value="InterPro"/>
</dbReference>
<dbReference type="Gene3D" id="3.30.450.40">
    <property type="match status" value="1"/>
</dbReference>
<gene>
    <name evidence="7" type="ORF">DFQ14_11524</name>
</gene>
<sequence length="608" mass="67595">MTRRSQHEFPQQHRAHTGSNSDLALAREKFLTTDDPAPDVVRPTILASWQRSAAWKVTTDRLAAPYQADLDTEQRLVYASTSVLDRLRAELADQPVSVVLTNAKGYVLDRRTGKSGLERHLDTVRLAPGFSYAEQFVGTNGIGTALESGQATYVYQREHYTEQLGELACAGVPVYSPTTRQVEGLLDITCWAEDANPLLMAIARSAAQSIEAALLTHARGSEITLLNEYLHASRRCLDPVLAFNTDIFMLNDKARQLLDSQDQAAVSEHLRDGVGTSERAPREIDLPSGAHCRVYSKQVLHGHQYAGTLARLQFTEPEQHFDVPALANSPTLPGIAGSGPLWKQSCRLLDRDFRERNWTIVEGEPGVGKLALIQAVHLHHTPDTHIRIFDAAEATSSRNWIQDVQRELEIRDGTIVFAHLDQLGSKAAKRLSTVLRKHAGDDSNTWITATLSKEAKRSSALNDLLTVFSCSVEVPPLRHHIEDVEEIAPLMLQQVTKRSDIQFSSTAMRRLLRKSWPGNVAELRQVVHLATKRTRAGTITLDDLPPECHSQNRRVLSPIESMERDTIVRALTESDGNRTRAARSLGLSRATIYRKINEYGIDPTTGAH</sequence>
<keyword evidence="4" id="KW-0804">Transcription</keyword>
<dbReference type="OrthoDB" id="5496274at2"/>
<dbReference type="InterPro" id="IPR027417">
    <property type="entry name" value="P-loop_NTPase"/>
</dbReference>
<protein>
    <submittedName>
        <fullName evidence="7">Transcriptional regulator of acetoin/glycerol metabolism</fullName>
    </submittedName>
</protein>
<evidence type="ECO:0000256" key="5">
    <source>
        <dbReference type="SAM" id="MobiDB-lite"/>
    </source>
</evidence>
<keyword evidence="3" id="KW-0805">Transcription regulation</keyword>
<dbReference type="InterPro" id="IPR029016">
    <property type="entry name" value="GAF-like_dom_sf"/>
</dbReference>
<dbReference type="PROSITE" id="PS50045">
    <property type="entry name" value="SIGMA54_INTERACT_4"/>
    <property type="match status" value="1"/>
</dbReference>
<evidence type="ECO:0000259" key="6">
    <source>
        <dbReference type="PROSITE" id="PS50045"/>
    </source>
</evidence>
<dbReference type="InterPro" id="IPR058031">
    <property type="entry name" value="AAA_lid_NorR"/>
</dbReference>
<dbReference type="Gene3D" id="1.10.8.60">
    <property type="match status" value="1"/>
</dbReference>
<dbReference type="AlphaFoldDB" id="A0A368VES4"/>
<evidence type="ECO:0000256" key="3">
    <source>
        <dbReference type="ARBA" id="ARBA00023015"/>
    </source>
</evidence>
<reference evidence="7 8" key="1">
    <citation type="submission" date="2018-07" db="EMBL/GenBank/DDBJ databases">
        <title>Genomic Encyclopedia of Type Strains, Phase III (KMG-III): the genomes of soil and plant-associated and newly described type strains.</title>
        <authorList>
            <person name="Whitman W."/>
        </authorList>
    </citation>
    <scope>NUCLEOTIDE SEQUENCE [LARGE SCALE GENOMIC DNA]</scope>
    <source>
        <strain evidence="7 8">CECT 8575</strain>
    </source>
</reference>
<organism evidence="7 8">
    <name type="scientific">Halopolyspora algeriensis</name>
    <dbReference type="NCBI Taxonomy" id="1500506"/>
    <lineage>
        <taxon>Bacteria</taxon>
        <taxon>Bacillati</taxon>
        <taxon>Actinomycetota</taxon>
        <taxon>Actinomycetes</taxon>
        <taxon>Actinomycetes incertae sedis</taxon>
        <taxon>Halopolyspora</taxon>
    </lineage>
</organism>
<comment type="caution">
    <text evidence="7">The sequence shown here is derived from an EMBL/GenBank/DDBJ whole genome shotgun (WGS) entry which is preliminary data.</text>
</comment>
<dbReference type="GO" id="GO:0006355">
    <property type="term" value="P:regulation of DNA-templated transcription"/>
    <property type="evidence" value="ECO:0007669"/>
    <property type="project" value="InterPro"/>
</dbReference>